<keyword evidence="2" id="KW-1185">Reference proteome</keyword>
<evidence type="ECO:0000313" key="2">
    <source>
        <dbReference type="Proteomes" id="UP000827872"/>
    </source>
</evidence>
<organism evidence="1 2">
    <name type="scientific">Sphaerodactylus townsendi</name>
    <dbReference type="NCBI Taxonomy" id="933632"/>
    <lineage>
        <taxon>Eukaryota</taxon>
        <taxon>Metazoa</taxon>
        <taxon>Chordata</taxon>
        <taxon>Craniata</taxon>
        <taxon>Vertebrata</taxon>
        <taxon>Euteleostomi</taxon>
        <taxon>Lepidosauria</taxon>
        <taxon>Squamata</taxon>
        <taxon>Bifurcata</taxon>
        <taxon>Gekkota</taxon>
        <taxon>Sphaerodactylidae</taxon>
        <taxon>Sphaerodactylus</taxon>
    </lineage>
</organism>
<protein>
    <submittedName>
        <fullName evidence="1">TAF6-like RNA polymerase II p300/CBP-associated factor-associated factor 65 kDa subunit 6L</fullName>
    </submittedName>
</protein>
<accession>A0ACB8G8N3</accession>
<dbReference type="EMBL" id="CM037614">
    <property type="protein sequence ID" value="KAH8015835.1"/>
    <property type="molecule type" value="Genomic_DNA"/>
</dbReference>
<sequence length="79" mass="8551">MCMCAATFRGRPLPFRAIKEGELYFQEDHEVNLVELALATNIPKGCAETAVRVHVSYLDGKGNLEPQGSVPSAVSPCTD</sequence>
<gene>
    <name evidence="1" type="primary">TAF6L_2</name>
    <name evidence="1" type="ORF">K3G42_009270</name>
</gene>
<proteinExistence type="predicted"/>
<evidence type="ECO:0000313" key="1">
    <source>
        <dbReference type="EMBL" id="KAH8015835.1"/>
    </source>
</evidence>
<comment type="caution">
    <text evidence="1">The sequence shown here is derived from an EMBL/GenBank/DDBJ whole genome shotgun (WGS) entry which is preliminary data.</text>
</comment>
<reference evidence="1" key="1">
    <citation type="submission" date="2021-08" db="EMBL/GenBank/DDBJ databases">
        <title>The first chromosome-level gecko genome reveals the dynamic sex chromosomes of Neotropical dwarf geckos (Sphaerodactylidae: Sphaerodactylus).</title>
        <authorList>
            <person name="Pinto B.J."/>
            <person name="Keating S.E."/>
            <person name="Gamble T."/>
        </authorList>
    </citation>
    <scope>NUCLEOTIDE SEQUENCE</scope>
    <source>
        <strain evidence="1">TG3544</strain>
    </source>
</reference>
<dbReference type="Proteomes" id="UP000827872">
    <property type="component" value="Linkage Group LG01"/>
</dbReference>
<name>A0ACB8G8N3_9SAUR</name>